<comment type="caution">
    <text evidence="1">The sequence shown here is derived from an EMBL/GenBank/DDBJ whole genome shotgun (WGS) entry which is preliminary data.</text>
</comment>
<evidence type="ECO:0000313" key="1">
    <source>
        <dbReference type="EMBL" id="OCX74788.1"/>
    </source>
</evidence>
<keyword evidence="2" id="KW-1185">Reference proteome</keyword>
<proteinExistence type="predicted"/>
<gene>
    <name evidence="1" type="ORF">A6M23_04860</name>
</gene>
<dbReference type="Proteomes" id="UP000095008">
    <property type="component" value="Unassembled WGS sequence"/>
</dbReference>
<evidence type="ECO:0000313" key="2">
    <source>
        <dbReference type="Proteomes" id="UP000095008"/>
    </source>
</evidence>
<dbReference type="GeneID" id="60696815"/>
<protein>
    <submittedName>
        <fullName evidence="1">Uncharacterized protein</fullName>
    </submittedName>
</protein>
<dbReference type="RefSeq" id="WP_051690428.1">
    <property type="nucleotide sequence ID" value="NZ_JABBDW010000163.1"/>
</dbReference>
<organism evidence="1 2">
    <name type="scientific">Acidithiobacillus thiooxidans</name>
    <name type="common">Thiobacillus thiooxidans</name>
    <dbReference type="NCBI Taxonomy" id="930"/>
    <lineage>
        <taxon>Bacteria</taxon>
        <taxon>Pseudomonadati</taxon>
        <taxon>Pseudomonadota</taxon>
        <taxon>Acidithiobacillia</taxon>
        <taxon>Acidithiobacillales</taxon>
        <taxon>Acidithiobacillaceae</taxon>
        <taxon>Acidithiobacillus</taxon>
    </lineage>
</organism>
<reference evidence="1" key="1">
    <citation type="journal article" date="2016" name="Int. J. Mol. Sci.">
        <title>Comparative genomics of the extreme acidophile Acidithiobacillus thiooxidans reveals intraspecific divergence and niche adaptation.</title>
        <authorList>
            <person name="Zhang X."/>
            <person name="Feng X."/>
            <person name="Tao J."/>
            <person name="Ma L."/>
            <person name="Xiao Y."/>
            <person name="Liang Y."/>
            <person name="Liu X."/>
            <person name="Yin H."/>
        </authorList>
    </citation>
    <scope>NUCLEOTIDE SEQUENCE [LARGE SCALE GENOMIC DNA]</scope>
    <source>
        <strain evidence="1">DXS-W</strain>
    </source>
</reference>
<dbReference type="EMBL" id="LWRY01000030">
    <property type="protein sequence ID" value="OCX74788.1"/>
    <property type="molecule type" value="Genomic_DNA"/>
</dbReference>
<sequence>MVKKNTSGPVRRVCADIVGDDAVDLEILEVSLGIQRIAKSKSDRDGLLIKSALLALGRAVDDYRAESGVKHPEYEAFVEWLNTNGNTQDAAKTGSFAAVGHFLESDGELSHD</sequence>
<name>A0A1C2ITR8_ACITH</name>
<dbReference type="AlphaFoldDB" id="A0A1C2ITR8"/>
<accession>A0A1C2ITR8</accession>
<dbReference type="OrthoDB" id="5298585at2"/>